<keyword evidence="1 2" id="KW-0238">DNA-binding</keyword>
<dbReference type="InterPro" id="IPR009057">
    <property type="entry name" value="Homeodomain-like_sf"/>
</dbReference>
<dbReference type="PROSITE" id="PS50977">
    <property type="entry name" value="HTH_TETR_2"/>
    <property type="match status" value="1"/>
</dbReference>
<gene>
    <name evidence="4" type="ORF">K0U00_38450</name>
</gene>
<proteinExistence type="predicted"/>
<sequence>MKQEDRREQTKRLLLDTTEELILEQGCSKTTLNDIMQRSGLSKGAIFHYVSGKDELFAQVLETKLEQKNENFMKAAGTKEFDGPMNTISSGFAQLENRNNAANLILMYLIGKSDRPEVAQIVGKFYTQAVATSKSWIVTGQNAGVIPAGLDPDQTAELFELITFGLRMRSFFGAADSAFGAKEYAGFISGILQPGHKKED</sequence>
<name>A0ABS7CGA4_9BACL</name>
<evidence type="ECO:0000259" key="3">
    <source>
        <dbReference type="PROSITE" id="PS50977"/>
    </source>
</evidence>
<feature type="domain" description="HTH tetR-type" evidence="3">
    <location>
        <begin position="8"/>
        <end position="68"/>
    </location>
</feature>
<comment type="caution">
    <text evidence="4">The sequence shown here is derived from an EMBL/GenBank/DDBJ whole genome shotgun (WGS) entry which is preliminary data.</text>
</comment>
<dbReference type="InterPro" id="IPR001647">
    <property type="entry name" value="HTH_TetR"/>
</dbReference>
<dbReference type="PRINTS" id="PR00455">
    <property type="entry name" value="HTHTETR"/>
</dbReference>
<evidence type="ECO:0000313" key="5">
    <source>
        <dbReference type="Proteomes" id="UP001519887"/>
    </source>
</evidence>
<dbReference type="InterPro" id="IPR050109">
    <property type="entry name" value="HTH-type_TetR-like_transc_reg"/>
</dbReference>
<feature type="DNA-binding region" description="H-T-H motif" evidence="2">
    <location>
        <begin position="31"/>
        <end position="50"/>
    </location>
</feature>
<keyword evidence="5" id="KW-1185">Reference proteome</keyword>
<dbReference type="Pfam" id="PF00440">
    <property type="entry name" value="TetR_N"/>
    <property type="match status" value="1"/>
</dbReference>
<evidence type="ECO:0000256" key="2">
    <source>
        <dbReference type="PROSITE-ProRule" id="PRU00335"/>
    </source>
</evidence>
<dbReference type="InterPro" id="IPR036271">
    <property type="entry name" value="Tet_transcr_reg_TetR-rel_C_sf"/>
</dbReference>
<organism evidence="4 5">
    <name type="scientific">Paenibacillus sepulcri</name>
    <dbReference type="NCBI Taxonomy" id="359917"/>
    <lineage>
        <taxon>Bacteria</taxon>
        <taxon>Bacillati</taxon>
        <taxon>Bacillota</taxon>
        <taxon>Bacilli</taxon>
        <taxon>Bacillales</taxon>
        <taxon>Paenibacillaceae</taxon>
        <taxon>Paenibacillus</taxon>
    </lineage>
</organism>
<dbReference type="SUPFAM" id="SSF46689">
    <property type="entry name" value="Homeodomain-like"/>
    <property type="match status" value="1"/>
</dbReference>
<evidence type="ECO:0000313" key="4">
    <source>
        <dbReference type="EMBL" id="MBW7459958.1"/>
    </source>
</evidence>
<protein>
    <submittedName>
        <fullName evidence="4">TetR/AcrR family transcriptional regulator</fullName>
    </submittedName>
</protein>
<dbReference type="Proteomes" id="UP001519887">
    <property type="component" value="Unassembled WGS sequence"/>
</dbReference>
<dbReference type="EMBL" id="JAHZIK010001933">
    <property type="protein sequence ID" value="MBW7459958.1"/>
    <property type="molecule type" value="Genomic_DNA"/>
</dbReference>
<accession>A0ABS7CGA4</accession>
<dbReference type="RefSeq" id="WP_210039355.1">
    <property type="nucleotide sequence ID" value="NZ_JBHLVU010000005.1"/>
</dbReference>
<dbReference type="SUPFAM" id="SSF48498">
    <property type="entry name" value="Tetracyclin repressor-like, C-terminal domain"/>
    <property type="match status" value="1"/>
</dbReference>
<evidence type="ECO:0000256" key="1">
    <source>
        <dbReference type="ARBA" id="ARBA00023125"/>
    </source>
</evidence>
<dbReference type="PANTHER" id="PTHR30055">
    <property type="entry name" value="HTH-TYPE TRANSCRIPTIONAL REGULATOR RUTR"/>
    <property type="match status" value="1"/>
</dbReference>
<reference evidence="4 5" key="1">
    <citation type="submission" date="2021-07" db="EMBL/GenBank/DDBJ databases">
        <title>Paenibacillus radiodurans sp. nov., isolated from the southeastern edge of Tengger Desert.</title>
        <authorList>
            <person name="Zhang G."/>
        </authorList>
    </citation>
    <scope>NUCLEOTIDE SEQUENCE [LARGE SCALE GENOMIC DNA]</scope>
    <source>
        <strain evidence="4 5">CCM 7311</strain>
    </source>
</reference>
<dbReference type="Gene3D" id="1.10.357.10">
    <property type="entry name" value="Tetracycline Repressor, domain 2"/>
    <property type="match status" value="1"/>
</dbReference>
<dbReference type="PANTHER" id="PTHR30055:SF226">
    <property type="entry name" value="HTH-TYPE TRANSCRIPTIONAL REGULATOR PKSA"/>
    <property type="match status" value="1"/>
</dbReference>